<evidence type="ECO:0000256" key="1">
    <source>
        <dbReference type="SAM" id="MobiDB-lite"/>
    </source>
</evidence>
<name>A0A3P7J5E6_STRVU</name>
<feature type="region of interest" description="Disordered" evidence="1">
    <location>
        <begin position="1"/>
        <end position="25"/>
    </location>
</feature>
<proteinExistence type="predicted"/>
<organism evidence="2 3">
    <name type="scientific">Strongylus vulgaris</name>
    <name type="common">Blood worm</name>
    <dbReference type="NCBI Taxonomy" id="40348"/>
    <lineage>
        <taxon>Eukaryota</taxon>
        <taxon>Metazoa</taxon>
        <taxon>Ecdysozoa</taxon>
        <taxon>Nematoda</taxon>
        <taxon>Chromadorea</taxon>
        <taxon>Rhabditida</taxon>
        <taxon>Rhabditina</taxon>
        <taxon>Rhabditomorpha</taxon>
        <taxon>Strongyloidea</taxon>
        <taxon>Strongylidae</taxon>
        <taxon>Strongylus</taxon>
    </lineage>
</organism>
<evidence type="ECO:0000313" key="2">
    <source>
        <dbReference type="EMBL" id="VDM74999.1"/>
    </source>
</evidence>
<gene>
    <name evidence="2" type="ORF">SVUK_LOCUS9997</name>
</gene>
<protein>
    <submittedName>
        <fullName evidence="2">Uncharacterized protein</fullName>
    </submittedName>
</protein>
<dbReference type="InterPro" id="IPR035940">
    <property type="entry name" value="CAP_sf"/>
</dbReference>
<evidence type="ECO:0000313" key="3">
    <source>
        <dbReference type="Proteomes" id="UP000270094"/>
    </source>
</evidence>
<dbReference type="EMBL" id="UYYB01094818">
    <property type="protein sequence ID" value="VDM74999.1"/>
    <property type="molecule type" value="Genomic_DNA"/>
</dbReference>
<keyword evidence="3" id="KW-1185">Reference proteome</keyword>
<dbReference type="Gene3D" id="3.40.33.10">
    <property type="entry name" value="CAP"/>
    <property type="match status" value="1"/>
</dbReference>
<accession>A0A3P7J5E6</accession>
<dbReference type="Proteomes" id="UP000270094">
    <property type="component" value="Unassembled WGS sequence"/>
</dbReference>
<reference evidence="2 3" key="1">
    <citation type="submission" date="2018-11" db="EMBL/GenBank/DDBJ databases">
        <authorList>
            <consortium name="Pathogen Informatics"/>
        </authorList>
    </citation>
    <scope>NUCLEOTIDE SEQUENCE [LARGE SCALE GENOMIC DNA]</scope>
</reference>
<sequence length="76" mass="8359">MRSILIKGMQPNGDSGQQLPKGGIMMEPSWDCELETIATAALNGTCIEKDQLPSPPANLTPFFDRIRHTPSSEKFI</sequence>
<dbReference type="AlphaFoldDB" id="A0A3P7J5E6"/>